<dbReference type="AlphaFoldDB" id="A0A843VTI9"/>
<gene>
    <name evidence="1" type="ORF">Taro_027171</name>
</gene>
<dbReference type="EMBL" id="NMUH01001685">
    <property type="protein sequence ID" value="MQL94519.1"/>
    <property type="molecule type" value="Genomic_DNA"/>
</dbReference>
<organism evidence="1 2">
    <name type="scientific">Colocasia esculenta</name>
    <name type="common">Wild taro</name>
    <name type="synonym">Arum esculentum</name>
    <dbReference type="NCBI Taxonomy" id="4460"/>
    <lineage>
        <taxon>Eukaryota</taxon>
        <taxon>Viridiplantae</taxon>
        <taxon>Streptophyta</taxon>
        <taxon>Embryophyta</taxon>
        <taxon>Tracheophyta</taxon>
        <taxon>Spermatophyta</taxon>
        <taxon>Magnoliopsida</taxon>
        <taxon>Liliopsida</taxon>
        <taxon>Araceae</taxon>
        <taxon>Aroideae</taxon>
        <taxon>Colocasieae</taxon>
        <taxon>Colocasia</taxon>
    </lineage>
</organism>
<name>A0A843VTI9_COLES</name>
<reference evidence="1" key="1">
    <citation type="submission" date="2017-07" db="EMBL/GenBank/DDBJ databases">
        <title>Taro Niue Genome Assembly and Annotation.</title>
        <authorList>
            <person name="Atibalentja N."/>
            <person name="Keating K."/>
            <person name="Fields C.J."/>
        </authorList>
    </citation>
    <scope>NUCLEOTIDE SEQUENCE</scope>
    <source>
        <strain evidence="1">Niue_2</strain>
        <tissue evidence="1">Leaf</tissue>
    </source>
</reference>
<feature type="non-terminal residue" evidence="1">
    <location>
        <position position="71"/>
    </location>
</feature>
<accession>A0A843VTI9</accession>
<evidence type="ECO:0000313" key="1">
    <source>
        <dbReference type="EMBL" id="MQL94519.1"/>
    </source>
</evidence>
<protein>
    <submittedName>
        <fullName evidence="1">Uncharacterized protein</fullName>
    </submittedName>
</protein>
<keyword evidence="2" id="KW-1185">Reference proteome</keyword>
<evidence type="ECO:0000313" key="2">
    <source>
        <dbReference type="Proteomes" id="UP000652761"/>
    </source>
</evidence>
<proteinExistence type="predicted"/>
<dbReference type="Proteomes" id="UP000652761">
    <property type="component" value="Unassembled WGS sequence"/>
</dbReference>
<comment type="caution">
    <text evidence="1">The sequence shown here is derived from an EMBL/GenBank/DDBJ whole genome shotgun (WGS) entry which is preliminary data.</text>
</comment>
<sequence>WLAFQKGLSVSCRRVLLLLLGARATSVVVRFARAAIGFVIGLRVRSGSSLELSRCFVCRVAPLVEHCDTCL</sequence>